<dbReference type="EMBL" id="MLJW01002548">
    <property type="protein sequence ID" value="OIQ74323.1"/>
    <property type="molecule type" value="Genomic_DNA"/>
</dbReference>
<dbReference type="AlphaFoldDB" id="A0A1J5QA01"/>
<proteinExistence type="predicted"/>
<reference evidence="2" key="1">
    <citation type="submission" date="2016-10" db="EMBL/GenBank/DDBJ databases">
        <title>Sequence of Gallionella enrichment culture.</title>
        <authorList>
            <person name="Poehlein A."/>
            <person name="Muehling M."/>
            <person name="Daniel R."/>
        </authorList>
    </citation>
    <scope>NUCLEOTIDE SEQUENCE</scope>
</reference>
<feature type="domain" description="DUF4113" evidence="1">
    <location>
        <begin position="33"/>
        <end position="84"/>
    </location>
</feature>
<dbReference type="Pfam" id="PF13438">
    <property type="entry name" value="DUF4113"/>
    <property type="match status" value="1"/>
</dbReference>
<gene>
    <name evidence="2" type="ORF">GALL_440290</name>
</gene>
<evidence type="ECO:0000313" key="2">
    <source>
        <dbReference type="EMBL" id="OIQ74323.1"/>
    </source>
</evidence>
<evidence type="ECO:0000259" key="1">
    <source>
        <dbReference type="Pfam" id="PF13438"/>
    </source>
</evidence>
<sequence>MAKAGVMLLELQPDTVQQQELALEDDSMADRGRLMKTLDDLNQRYGRGTVLMASAGLEGNRRAWSMKQERRTPGYTTCWEDIAVARA</sequence>
<name>A0A1J5QA01_9ZZZZ</name>
<dbReference type="InterPro" id="IPR025188">
    <property type="entry name" value="DUF4113"/>
</dbReference>
<protein>
    <submittedName>
        <fullName evidence="2">DNA polymerase V subunit UmuC</fullName>
    </submittedName>
</protein>
<organism evidence="2">
    <name type="scientific">mine drainage metagenome</name>
    <dbReference type="NCBI Taxonomy" id="410659"/>
    <lineage>
        <taxon>unclassified sequences</taxon>
        <taxon>metagenomes</taxon>
        <taxon>ecological metagenomes</taxon>
    </lineage>
</organism>
<accession>A0A1J5QA01</accession>
<comment type="caution">
    <text evidence="2">The sequence shown here is derived from an EMBL/GenBank/DDBJ whole genome shotgun (WGS) entry which is preliminary data.</text>
</comment>